<keyword evidence="1" id="KW-1133">Transmembrane helix</keyword>
<reference evidence="2 4" key="1">
    <citation type="submission" date="2021-03" db="EMBL/GenBank/DDBJ databases">
        <title>Draft genome and methylome analysis of Thiotrix fructosivoruns ATCC 49748.</title>
        <authorList>
            <person name="Fomenkov A."/>
            <person name="Grabovich M.Y."/>
            <person name="Roberts R.J."/>
        </authorList>
    </citation>
    <scope>NUCLEOTIDE SEQUENCE [LARGE SCALE GENOMIC DNA]</scope>
    <source>
        <strain evidence="2 4">ATCC 49748</strain>
    </source>
</reference>
<keyword evidence="1" id="KW-0812">Transmembrane</keyword>
<evidence type="ECO:0000313" key="4">
    <source>
        <dbReference type="Proteomes" id="UP000664466"/>
    </source>
</evidence>
<evidence type="ECO:0000256" key="1">
    <source>
        <dbReference type="SAM" id="Phobius"/>
    </source>
</evidence>
<feature type="transmembrane region" description="Helical" evidence="1">
    <location>
        <begin position="125"/>
        <end position="143"/>
    </location>
</feature>
<dbReference type="PIRSF" id="PIRSF020606">
    <property type="entry name" value="UCP020606"/>
    <property type="match status" value="1"/>
</dbReference>
<dbReference type="Proteomes" id="UP000664466">
    <property type="component" value="Unassembled WGS sequence"/>
</dbReference>
<feature type="transmembrane region" description="Helical" evidence="1">
    <location>
        <begin position="27"/>
        <end position="45"/>
    </location>
</feature>
<keyword evidence="1" id="KW-0472">Membrane</keyword>
<evidence type="ECO:0000313" key="3">
    <source>
        <dbReference type="EMBL" id="QTX09571.1"/>
    </source>
</evidence>
<dbReference type="Pfam" id="PF09997">
    <property type="entry name" value="DUF2238"/>
    <property type="match status" value="1"/>
</dbReference>
<protein>
    <submittedName>
        <fullName evidence="3">DUF2238 domain-containing protein</fullName>
    </submittedName>
</protein>
<sequence length="206" mass="23509">MLKTLWLGIFAATLLWSGIHPKDYFTWFLEVVPALIGLVVLAFTYRSFPLTPLVYVLILFHCIILMVGGHYTYAEVPLFDWFKEWFGFERNNYDKVGHFVQGFVPALIAREILIRKAIINGRGWMNFFIVSFCLAFSALYELIEWAVAEFSGTSAEAFLGTQGYVWDTQSDMALALLGAVVALVVLGRWHDRQLTVCRLRSSSSMM</sequence>
<feature type="transmembrane region" description="Helical" evidence="1">
    <location>
        <begin position="172"/>
        <end position="190"/>
    </location>
</feature>
<name>A0A8B0SEF7_9GAMM</name>
<reference evidence="3" key="2">
    <citation type="submission" date="2021-04" db="EMBL/GenBank/DDBJ databases">
        <title>Complete Genome and methylome analysis of Thiothrix fructosivorans ATCC 49748.</title>
        <authorList>
            <person name="Fomenkov A."/>
            <person name="Sun L."/>
            <person name="Vincze T."/>
            <person name="Grabovich M.Y."/>
            <person name="Roberts R.J."/>
        </authorList>
    </citation>
    <scope>NUCLEOTIDE SEQUENCE</scope>
    <source>
        <strain evidence="3">ATCC 49748</strain>
    </source>
</reference>
<dbReference type="RefSeq" id="WP_207252456.1">
    <property type="nucleotide sequence ID" value="NZ_JAFMPM010000008.1"/>
</dbReference>
<gene>
    <name evidence="3" type="ORF">J1836_013185</name>
    <name evidence="2" type="ORF">J1836_17795</name>
</gene>
<keyword evidence="4" id="KW-1185">Reference proteome</keyword>
<feature type="transmembrane region" description="Helical" evidence="1">
    <location>
        <begin position="52"/>
        <end position="73"/>
    </location>
</feature>
<dbReference type="EMBL" id="CP072748">
    <property type="protein sequence ID" value="QTX09571.1"/>
    <property type="molecule type" value="Genomic_DNA"/>
</dbReference>
<dbReference type="InterPro" id="IPR058534">
    <property type="entry name" value="YjdF"/>
</dbReference>
<organism evidence="3">
    <name type="scientific">Thiothrix fructosivorans</name>
    <dbReference type="NCBI Taxonomy" id="111770"/>
    <lineage>
        <taxon>Bacteria</taxon>
        <taxon>Pseudomonadati</taxon>
        <taxon>Pseudomonadota</taxon>
        <taxon>Gammaproteobacteria</taxon>
        <taxon>Thiotrichales</taxon>
        <taxon>Thiotrichaceae</taxon>
        <taxon>Thiothrix</taxon>
    </lineage>
</organism>
<proteinExistence type="predicted"/>
<accession>A0A8B0SEF7</accession>
<dbReference type="InterPro" id="IPR014509">
    <property type="entry name" value="YjdF-like"/>
</dbReference>
<dbReference type="AlphaFoldDB" id="A0A8B0SEF7"/>
<evidence type="ECO:0000313" key="2">
    <source>
        <dbReference type="EMBL" id="MBO0614754.1"/>
    </source>
</evidence>
<dbReference type="EMBL" id="JAFMPM010000008">
    <property type="protein sequence ID" value="MBO0614754.1"/>
    <property type="molecule type" value="Genomic_DNA"/>
</dbReference>
<feature type="transmembrane region" description="Helical" evidence="1">
    <location>
        <begin position="96"/>
        <end position="113"/>
    </location>
</feature>